<evidence type="ECO:0000313" key="1">
    <source>
        <dbReference type="EMBL" id="KAJ2981802.1"/>
    </source>
</evidence>
<organism evidence="1 2">
    <name type="scientific">Zarea fungicola</name>
    <dbReference type="NCBI Taxonomy" id="93591"/>
    <lineage>
        <taxon>Eukaryota</taxon>
        <taxon>Fungi</taxon>
        <taxon>Dikarya</taxon>
        <taxon>Ascomycota</taxon>
        <taxon>Pezizomycotina</taxon>
        <taxon>Sordariomycetes</taxon>
        <taxon>Hypocreomycetidae</taxon>
        <taxon>Hypocreales</taxon>
        <taxon>Cordycipitaceae</taxon>
        <taxon>Zarea</taxon>
    </lineage>
</organism>
<protein>
    <submittedName>
        <fullName evidence="1">Uncharacterized protein</fullName>
    </submittedName>
</protein>
<comment type="caution">
    <text evidence="1">The sequence shown here is derived from an EMBL/GenBank/DDBJ whole genome shotgun (WGS) entry which is preliminary data.</text>
</comment>
<proteinExistence type="predicted"/>
<accession>A0ACC1NR42</accession>
<reference evidence="1" key="1">
    <citation type="submission" date="2022-08" db="EMBL/GenBank/DDBJ databases">
        <title>Genome Sequence of Lecanicillium fungicola.</title>
        <authorList>
            <person name="Buettner E."/>
        </authorList>
    </citation>
    <scope>NUCLEOTIDE SEQUENCE</scope>
    <source>
        <strain evidence="1">Babe33</strain>
    </source>
</reference>
<dbReference type="Proteomes" id="UP001143910">
    <property type="component" value="Unassembled WGS sequence"/>
</dbReference>
<keyword evidence="2" id="KW-1185">Reference proteome</keyword>
<evidence type="ECO:0000313" key="2">
    <source>
        <dbReference type="Proteomes" id="UP001143910"/>
    </source>
</evidence>
<name>A0ACC1NR42_9HYPO</name>
<gene>
    <name evidence="1" type="ORF">NQ176_g1803</name>
</gene>
<sequence>MAEMLDVGSDSGSNNPSRAPQACLSCRRQKRKCDKALPGCSICTRQDRFCDYTSTVTAPSPEEFAQLQQRITDLEAKLHEQNLGITDMSSQTSRSAEWSVADLSPSTSVTDGPFNHFPSMFFLDAEIFGEARISIPRPACSAPRHLLSALGSETDIARVAEQYFANIHCWLPMVSKKRTQLALQHPFFKMTPDFALLLLSMKLVAQCSSGGPQGAQTPLYRAVKTHLASIVADAVMTVATVQSALLVAVYEIGHAIYPAAYLTVGECVRLCHALGINNDNIAPQMLRKSGTWTEIEERRRVWWAALLLDRFVNLGSRGRPLAAKDPLPMSVLPADDVMWDEGDMATSEPLYVQSPTQIRAGPFQRTCQAAHLLGKLIHLLNDDEDEQFRFADAMTLRRAGSALTQLLPSDVQQGPNTFATPLALCYSLLMNLYDPFACSANIRGGKTAEEAELQAVSIAGLKSVAAEILQLVQHLNTTILANMQAFSPLVIECIYQSAGTYAWQGYETGSTEAISAYHYLREVLTKLNQRWSVAGEYLKALDAARDSIYGSSGLL</sequence>
<dbReference type="EMBL" id="JANJQO010000110">
    <property type="protein sequence ID" value="KAJ2981802.1"/>
    <property type="molecule type" value="Genomic_DNA"/>
</dbReference>